<gene>
    <name evidence="1" type="ORF">BOX37_19260</name>
</gene>
<sequence>MSAVLSQGLSARRLVVVHPANTTREDDAMSARFDLFTNELATRFSKRFAAAAVIIDQSSLAESTRGLVNLTLTLRKGSR</sequence>
<name>A0A1J0VUJ6_9NOCA</name>
<evidence type="ECO:0000313" key="1">
    <source>
        <dbReference type="EMBL" id="APE35731.1"/>
    </source>
</evidence>
<reference evidence="1" key="1">
    <citation type="submission" date="2016-11" db="EMBL/GenBank/DDBJ databases">
        <authorList>
            <person name="Jaros S."/>
            <person name="Januszkiewicz K."/>
            <person name="Wedrychowicz H."/>
        </authorList>
    </citation>
    <scope>NUCLEOTIDE SEQUENCE [LARGE SCALE GENOMIC DNA]</scope>
    <source>
        <strain evidence="1">Y48</strain>
    </source>
</reference>
<dbReference type="EMBL" id="CP018082">
    <property type="protein sequence ID" value="APE35731.1"/>
    <property type="molecule type" value="Genomic_DNA"/>
</dbReference>
<keyword evidence="2" id="KW-1185">Reference proteome</keyword>
<organism evidence="1 2">
    <name type="scientific">Nocardia mangyaensis</name>
    <dbReference type="NCBI Taxonomy" id="2213200"/>
    <lineage>
        <taxon>Bacteria</taxon>
        <taxon>Bacillati</taxon>
        <taxon>Actinomycetota</taxon>
        <taxon>Actinomycetes</taxon>
        <taxon>Mycobacteriales</taxon>
        <taxon>Nocardiaceae</taxon>
        <taxon>Nocardia</taxon>
    </lineage>
</organism>
<evidence type="ECO:0000313" key="2">
    <source>
        <dbReference type="Proteomes" id="UP000183810"/>
    </source>
</evidence>
<dbReference type="AlphaFoldDB" id="A0A1J0VUJ6"/>
<dbReference type="Proteomes" id="UP000183810">
    <property type="component" value="Chromosome"/>
</dbReference>
<accession>A0A1J0VUJ6</accession>
<protein>
    <submittedName>
        <fullName evidence="1">Uncharacterized protein</fullName>
    </submittedName>
</protein>
<proteinExistence type="predicted"/>
<dbReference type="KEGG" id="nsl:BOX37_19260"/>